<evidence type="ECO:0008006" key="2">
    <source>
        <dbReference type="Google" id="ProtNLM"/>
    </source>
</evidence>
<proteinExistence type="predicted"/>
<evidence type="ECO:0000313" key="1">
    <source>
        <dbReference type="EMBL" id="GAH98811.1"/>
    </source>
</evidence>
<name>X1JVM8_9ZZZZ</name>
<dbReference type="GO" id="GO:0016811">
    <property type="term" value="F:hydrolase activity, acting on carbon-nitrogen (but not peptide) bonds, in linear amides"/>
    <property type="evidence" value="ECO:0007669"/>
    <property type="project" value="InterPro"/>
</dbReference>
<reference evidence="1" key="1">
    <citation type="journal article" date="2014" name="Front. Microbiol.">
        <title>High frequency of phylogenetically diverse reductive dehalogenase-homologous genes in deep subseafloor sedimentary metagenomes.</title>
        <authorList>
            <person name="Kawai M."/>
            <person name="Futagami T."/>
            <person name="Toyoda A."/>
            <person name="Takaki Y."/>
            <person name="Nishi S."/>
            <person name="Hori S."/>
            <person name="Arai W."/>
            <person name="Tsubouchi T."/>
            <person name="Morono Y."/>
            <person name="Uchiyama I."/>
            <person name="Ito T."/>
            <person name="Fujiyama A."/>
            <person name="Inagaki F."/>
            <person name="Takami H."/>
        </authorList>
    </citation>
    <scope>NUCLEOTIDE SEQUENCE</scope>
    <source>
        <strain evidence="1">Expedition CK06-06</strain>
    </source>
</reference>
<dbReference type="Gene3D" id="2.60.120.580">
    <property type="entry name" value="Acetamidase/Formamidase-like domains"/>
    <property type="match status" value="1"/>
</dbReference>
<dbReference type="PANTHER" id="PTHR31891">
    <property type="entry name" value="FORMAMIDASE C869.04-RELATED"/>
    <property type="match status" value="1"/>
</dbReference>
<dbReference type="AlphaFoldDB" id="X1JVM8"/>
<dbReference type="Pfam" id="PF03069">
    <property type="entry name" value="FmdA_AmdA"/>
    <property type="match status" value="1"/>
</dbReference>
<protein>
    <recommendedName>
        <fullName evidence="2">Acetamidase</fullName>
    </recommendedName>
</protein>
<organism evidence="1">
    <name type="scientific">marine sediment metagenome</name>
    <dbReference type="NCBI Taxonomy" id="412755"/>
    <lineage>
        <taxon>unclassified sequences</taxon>
        <taxon>metagenomes</taxon>
        <taxon>ecological metagenomes</taxon>
    </lineage>
</organism>
<dbReference type="SUPFAM" id="SSF141130">
    <property type="entry name" value="Acetamidase/Formamidase-like"/>
    <property type="match status" value="1"/>
</dbReference>
<feature type="non-terminal residue" evidence="1">
    <location>
        <position position="1"/>
    </location>
</feature>
<sequence length="234" mass="25056">LRPFIGNIGTVPAIDMPVSHNAGDFAQFLINAPHQYGISKEKLELRTDGHMDIDSVREGAILICPVKVDGGGIYVGDMHAMQGDGEIAGHTTDVSGEATLEVHVIKGLNLDGPVLLPPEEDLPFLAKPVREVEYKSAEELAGKHQQGFLEKAAPIQVVGSGANLNEATDNGLGRVAKLLGMSLGEVKNRVTITGAIEIGRLPGVVTISILVPLQKLEELNLAGFVREQYKTIKW</sequence>
<gene>
    <name evidence="1" type="ORF">S06H3_01777</name>
</gene>
<dbReference type="PANTHER" id="PTHR31891:SF1">
    <property type="entry name" value="FORMAMIDASE C869.04-RELATED"/>
    <property type="match status" value="1"/>
</dbReference>
<dbReference type="EMBL" id="BARV01000468">
    <property type="protein sequence ID" value="GAH98811.1"/>
    <property type="molecule type" value="Genomic_DNA"/>
</dbReference>
<dbReference type="InterPro" id="IPR004304">
    <property type="entry name" value="FmdA_AmdA"/>
</dbReference>
<comment type="caution">
    <text evidence="1">The sequence shown here is derived from an EMBL/GenBank/DDBJ whole genome shotgun (WGS) entry which is preliminary data.</text>
</comment>
<accession>X1JVM8</accession>